<dbReference type="EMBL" id="CH940649">
    <property type="protein sequence ID" value="KRF81647.1"/>
    <property type="molecule type" value="Genomic_DNA"/>
</dbReference>
<organism evidence="2 3">
    <name type="scientific">Drosophila virilis</name>
    <name type="common">Fruit fly</name>
    <dbReference type="NCBI Taxonomy" id="7244"/>
    <lineage>
        <taxon>Eukaryota</taxon>
        <taxon>Metazoa</taxon>
        <taxon>Ecdysozoa</taxon>
        <taxon>Arthropoda</taxon>
        <taxon>Hexapoda</taxon>
        <taxon>Insecta</taxon>
        <taxon>Pterygota</taxon>
        <taxon>Neoptera</taxon>
        <taxon>Endopterygota</taxon>
        <taxon>Diptera</taxon>
        <taxon>Brachycera</taxon>
        <taxon>Muscomorpha</taxon>
        <taxon>Ephydroidea</taxon>
        <taxon>Drosophilidae</taxon>
        <taxon>Drosophila</taxon>
    </lineage>
</organism>
<gene>
    <name evidence="2" type="primary">Dvir\GJ27075</name>
    <name evidence="2" type="ORF">Dvir_GJ27075</name>
</gene>
<keyword evidence="1" id="KW-1133">Transmembrane helix</keyword>
<keyword evidence="3" id="KW-1185">Reference proteome</keyword>
<accession>A0A0Q9WKC0</accession>
<dbReference type="Proteomes" id="UP000008792">
    <property type="component" value="Unassembled WGS sequence"/>
</dbReference>
<feature type="transmembrane region" description="Helical" evidence="1">
    <location>
        <begin position="82"/>
        <end position="105"/>
    </location>
</feature>
<proteinExistence type="predicted"/>
<keyword evidence="1" id="KW-0472">Membrane</keyword>
<dbReference type="InParanoid" id="A0A0Q9WKC0"/>
<evidence type="ECO:0000313" key="3">
    <source>
        <dbReference type="Proteomes" id="UP000008792"/>
    </source>
</evidence>
<keyword evidence="1" id="KW-0812">Transmembrane</keyword>
<reference evidence="2 3" key="1">
    <citation type="journal article" date="2007" name="Nature">
        <title>Evolution of genes and genomes on the Drosophila phylogeny.</title>
        <authorList>
            <consortium name="Drosophila 12 Genomes Consortium"/>
            <person name="Clark A.G."/>
            <person name="Eisen M.B."/>
            <person name="Smith D.R."/>
            <person name="Bergman C.M."/>
            <person name="Oliver B."/>
            <person name="Markow T.A."/>
            <person name="Kaufman T.C."/>
            <person name="Kellis M."/>
            <person name="Gelbart W."/>
            <person name="Iyer V.N."/>
            <person name="Pollard D.A."/>
            <person name="Sackton T.B."/>
            <person name="Larracuente A.M."/>
            <person name="Singh N.D."/>
            <person name="Abad J.P."/>
            <person name="Abt D.N."/>
            <person name="Adryan B."/>
            <person name="Aguade M."/>
            <person name="Akashi H."/>
            <person name="Anderson W.W."/>
            <person name="Aquadro C.F."/>
            <person name="Ardell D.H."/>
            <person name="Arguello R."/>
            <person name="Artieri C.G."/>
            <person name="Barbash D.A."/>
            <person name="Barker D."/>
            <person name="Barsanti P."/>
            <person name="Batterham P."/>
            <person name="Batzoglou S."/>
            <person name="Begun D."/>
            <person name="Bhutkar A."/>
            <person name="Blanco E."/>
            <person name="Bosak S.A."/>
            <person name="Bradley R.K."/>
            <person name="Brand A.D."/>
            <person name="Brent M.R."/>
            <person name="Brooks A.N."/>
            <person name="Brown R.H."/>
            <person name="Butlin R.K."/>
            <person name="Caggese C."/>
            <person name="Calvi B.R."/>
            <person name="Bernardo de Carvalho A."/>
            <person name="Caspi A."/>
            <person name="Castrezana S."/>
            <person name="Celniker S.E."/>
            <person name="Chang J.L."/>
            <person name="Chapple C."/>
            <person name="Chatterji S."/>
            <person name="Chinwalla A."/>
            <person name="Civetta A."/>
            <person name="Clifton S.W."/>
            <person name="Comeron J.M."/>
            <person name="Costello J.C."/>
            <person name="Coyne J.A."/>
            <person name="Daub J."/>
            <person name="David R.G."/>
            <person name="Delcher A.L."/>
            <person name="Delehaunty K."/>
            <person name="Do C.B."/>
            <person name="Ebling H."/>
            <person name="Edwards K."/>
            <person name="Eickbush T."/>
            <person name="Evans J.D."/>
            <person name="Filipski A."/>
            <person name="Findeiss S."/>
            <person name="Freyhult E."/>
            <person name="Fulton L."/>
            <person name="Fulton R."/>
            <person name="Garcia A.C."/>
            <person name="Gardiner A."/>
            <person name="Garfield D.A."/>
            <person name="Garvin B.E."/>
            <person name="Gibson G."/>
            <person name="Gilbert D."/>
            <person name="Gnerre S."/>
            <person name="Godfrey J."/>
            <person name="Good R."/>
            <person name="Gotea V."/>
            <person name="Gravely B."/>
            <person name="Greenberg A.J."/>
            <person name="Griffiths-Jones S."/>
            <person name="Gross S."/>
            <person name="Guigo R."/>
            <person name="Gustafson E.A."/>
            <person name="Haerty W."/>
            <person name="Hahn M.W."/>
            <person name="Halligan D.L."/>
            <person name="Halpern A.L."/>
            <person name="Halter G.M."/>
            <person name="Han M.V."/>
            <person name="Heger A."/>
            <person name="Hillier L."/>
            <person name="Hinrichs A.S."/>
            <person name="Holmes I."/>
            <person name="Hoskins R.A."/>
            <person name="Hubisz M.J."/>
            <person name="Hultmark D."/>
            <person name="Huntley M.A."/>
            <person name="Jaffe D.B."/>
            <person name="Jagadeeshan S."/>
            <person name="Jeck W.R."/>
            <person name="Johnson J."/>
            <person name="Jones C.D."/>
            <person name="Jordan W.C."/>
            <person name="Karpen G.H."/>
            <person name="Kataoka E."/>
            <person name="Keightley P.D."/>
            <person name="Kheradpour P."/>
            <person name="Kirkness E.F."/>
            <person name="Koerich L.B."/>
            <person name="Kristiansen K."/>
            <person name="Kudrna D."/>
            <person name="Kulathinal R.J."/>
            <person name="Kumar S."/>
            <person name="Kwok R."/>
            <person name="Lander E."/>
            <person name="Langley C.H."/>
            <person name="Lapoint R."/>
            <person name="Lazzaro B.P."/>
            <person name="Lee S.J."/>
            <person name="Levesque L."/>
            <person name="Li R."/>
            <person name="Lin C.F."/>
            <person name="Lin M.F."/>
            <person name="Lindblad-Toh K."/>
            <person name="Llopart A."/>
            <person name="Long M."/>
            <person name="Low L."/>
            <person name="Lozovsky E."/>
            <person name="Lu J."/>
            <person name="Luo M."/>
            <person name="Machado C.A."/>
            <person name="Makalowski W."/>
            <person name="Marzo M."/>
            <person name="Matsuda M."/>
            <person name="Matzkin L."/>
            <person name="McAllister B."/>
            <person name="McBride C.S."/>
            <person name="McKernan B."/>
            <person name="McKernan K."/>
            <person name="Mendez-Lago M."/>
            <person name="Minx P."/>
            <person name="Mollenhauer M.U."/>
            <person name="Montooth K."/>
            <person name="Mount S.M."/>
            <person name="Mu X."/>
            <person name="Myers E."/>
            <person name="Negre B."/>
            <person name="Newfeld S."/>
            <person name="Nielsen R."/>
            <person name="Noor M.A."/>
            <person name="O'Grady P."/>
            <person name="Pachter L."/>
            <person name="Papaceit M."/>
            <person name="Parisi M.J."/>
            <person name="Parisi M."/>
            <person name="Parts L."/>
            <person name="Pedersen J.S."/>
            <person name="Pesole G."/>
            <person name="Phillippy A.M."/>
            <person name="Ponting C.P."/>
            <person name="Pop M."/>
            <person name="Porcelli D."/>
            <person name="Powell J.R."/>
            <person name="Prohaska S."/>
            <person name="Pruitt K."/>
            <person name="Puig M."/>
            <person name="Quesneville H."/>
            <person name="Ram K.R."/>
            <person name="Rand D."/>
            <person name="Rasmussen M.D."/>
            <person name="Reed L.K."/>
            <person name="Reenan R."/>
            <person name="Reily A."/>
            <person name="Remington K.A."/>
            <person name="Rieger T.T."/>
            <person name="Ritchie M.G."/>
            <person name="Robin C."/>
            <person name="Rogers Y.H."/>
            <person name="Rohde C."/>
            <person name="Rozas J."/>
            <person name="Rubenfield M.J."/>
            <person name="Ruiz A."/>
            <person name="Russo S."/>
            <person name="Salzberg S.L."/>
            <person name="Sanchez-Gracia A."/>
            <person name="Saranga D.J."/>
            <person name="Sato H."/>
            <person name="Schaeffer S.W."/>
            <person name="Schatz M.C."/>
            <person name="Schlenke T."/>
            <person name="Schwartz R."/>
            <person name="Segarra C."/>
            <person name="Singh R.S."/>
            <person name="Sirot L."/>
            <person name="Sirota M."/>
            <person name="Sisneros N.B."/>
            <person name="Smith C.D."/>
            <person name="Smith T.F."/>
            <person name="Spieth J."/>
            <person name="Stage D.E."/>
            <person name="Stark A."/>
            <person name="Stephan W."/>
            <person name="Strausberg R.L."/>
            <person name="Strempel S."/>
            <person name="Sturgill D."/>
            <person name="Sutton G."/>
            <person name="Sutton G.G."/>
            <person name="Tao W."/>
            <person name="Teichmann S."/>
            <person name="Tobari Y.N."/>
            <person name="Tomimura Y."/>
            <person name="Tsolas J.M."/>
            <person name="Valente V.L."/>
            <person name="Venter E."/>
            <person name="Venter J.C."/>
            <person name="Vicario S."/>
            <person name="Vieira F.G."/>
            <person name="Vilella A.J."/>
            <person name="Villasante A."/>
            <person name="Walenz B."/>
            <person name="Wang J."/>
            <person name="Wasserman M."/>
            <person name="Watts T."/>
            <person name="Wilson D."/>
            <person name="Wilson R.K."/>
            <person name="Wing R.A."/>
            <person name="Wolfner M.F."/>
            <person name="Wong A."/>
            <person name="Wong G.K."/>
            <person name="Wu C.I."/>
            <person name="Wu G."/>
            <person name="Yamamoto D."/>
            <person name="Yang H.P."/>
            <person name="Yang S.P."/>
            <person name="Yorke J.A."/>
            <person name="Yoshida K."/>
            <person name="Zdobnov E."/>
            <person name="Zhang P."/>
            <person name="Zhang Y."/>
            <person name="Zimin A.V."/>
            <person name="Baldwin J."/>
            <person name="Abdouelleil A."/>
            <person name="Abdulkadir J."/>
            <person name="Abebe A."/>
            <person name="Abera B."/>
            <person name="Abreu J."/>
            <person name="Acer S.C."/>
            <person name="Aftuck L."/>
            <person name="Alexander A."/>
            <person name="An P."/>
            <person name="Anderson E."/>
            <person name="Anderson S."/>
            <person name="Arachi H."/>
            <person name="Azer M."/>
            <person name="Bachantsang P."/>
            <person name="Barry A."/>
            <person name="Bayul T."/>
            <person name="Berlin A."/>
            <person name="Bessette D."/>
            <person name="Bloom T."/>
            <person name="Blye J."/>
            <person name="Boguslavskiy L."/>
            <person name="Bonnet C."/>
            <person name="Boukhgalter B."/>
            <person name="Bourzgui I."/>
            <person name="Brown A."/>
            <person name="Cahill P."/>
            <person name="Channer S."/>
            <person name="Cheshatsang Y."/>
            <person name="Chuda L."/>
            <person name="Citroen M."/>
            <person name="Collymore A."/>
            <person name="Cooke P."/>
            <person name="Costello M."/>
            <person name="D'Aco K."/>
            <person name="Daza R."/>
            <person name="De Haan G."/>
            <person name="DeGray S."/>
            <person name="DeMaso C."/>
            <person name="Dhargay N."/>
            <person name="Dooley K."/>
            <person name="Dooley E."/>
            <person name="Doricent M."/>
            <person name="Dorje P."/>
            <person name="Dorjee K."/>
            <person name="Dupes A."/>
            <person name="Elong R."/>
            <person name="Falk J."/>
            <person name="Farina A."/>
            <person name="Faro S."/>
            <person name="Ferguson D."/>
            <person name="Fisher S."/>
            <person name="Foley C.D."/>
            <person name="Franke A."/>
            <person name="Friedrich D."/>
            <person name="Gadbois L."/>
            <person name="Gearin G."/>
            <person name="Gearin C.R."/>
            <person name="Giannoukos G."/>
            <person name="Goode T."/>
            <person name="Graham J."/>
            <person name="Grandbois E."/>
            <person name="Grewal S."/>
            <person name="Gyaltsen K."/>
            <person name="Hafez N."/>
            <person name="Hagos B."/>
            <person name="Hall J."/>
            <person name="Henson C."/>
            <person name="Hollinger A."/>
            <person name="Honan T."/>
            <person name="Huard M.D."/>
            <person name="Hughes L."/>
            <person name="Hurhula B."/>
            <person name="Husby M.E."/>
            <person name="Kamat A."/>
            <person name="Kanga B."/>
            <person name="Kashin S."/>
            <person name="Khazanovich D."/>
            <person name="Kisner P."/>
            <person name="Lance K."/>
            <person name="Lara M."/>
            <person name="Lee W."/>
            <person name="Lennon N."/>
            <person name="Letendre F."/>
            <person name="LeVine R."/>
            <person name="Lipovsky A."/>
            <person name="Liu X."/>
            <person name="Liu J."/>
            <person name="Liu S."/>
            <person name="Lokyitsang T."/>
            <person name="Lokyitsang Y."/>
            <person name="Lubonja R."/>
            <person name="Lui A."/>
            <person name="MacDonald P."/>
            <person name="Magnisalis V."/>
            <person name="Maru K."/>
            <person name="Matthews C."/>
            <person name="McCusker W."/>
            <person name="McDonough S."/>
            <person name="Mehta T."/>
            <person name="Meldrim J."/>
            <person name="Meneus L."/>
            <person name="Mihai O."/>
            <person name="Mihalev A."/>
            <person name="Mihova T."/>
            <person name="Mittelman R."/>
            <person name="Mlenga V."/>
            <person name="Montmayeur A."/>
            <person name="Mulrain L."/>
            <person name="Navidi A."/>
            <person name="Naylor J."/>
            <person name="Negash T."/>
            <person name="Nguyen T."/>
            <person name="Nguyen N."/>
            <person name="Nicol R."/>
            <person name="Norbu C."/>
            <person name="Norbu N."/>
            <person name="Novod N."/>
            <person name="O'Neill B."/>
            <person name="Osman S."/>
            <person name="Markiewicz E."/>
            <person name="Oyono O.L."/>
            <person name="Patti C."/>
            <person name="Phunkhang P."/>
            <person name="Pierre F."/>
            <person name="Priest M."/>
            <person name="Raghuraman S."/>
            <person name="Rege F."/>
            <person name="Reyes R."/>
            <person name="Rise C."/>
            <person name="Rogov P."/>
            <person name="Ross K."/>
            <person name="Ryan E."/>
            <person name="Settipalli S."/>
            <person name="Shea T."/>
            <person name="Sherpa N."/>
            <person name="Shi L."/>
            <person name="Shih D."/>
            <person name="Sparrow T."/>
            <person name="Spaulding J."/>
            <person name="Stalker J."/>
            <person name="Stange-Thomann N."/>
            <person name="Stavropoulos S."/>
            <person name="Stone C."/>
            <person name="Strader C."/>
            <person name="Tesfaye S."/>
            <person name="Thomson T."/>
            <person name="Thoulutsang Y."/>
            <person name="Thoulutsang D."/>
            <person name="Topham K."/>
            <person name="Topping I."/>
            <person name="Tsamla T."/>
            <person name="Vassiliev H."/>
            <person name="Vo A."/>
            <person name="Wangchuk T."/>
            <person name="Wangdi T."/>
            <person name="Weiand M."/>
            <person name="Wilkinson J."/>
            <person name="Wilson A."/>
            <person name="Yadav S."/>
            <person name="Young G."/>
            <person name="Yu Q."/>
            <person name="Zembek L."/>
            <person name="Zhong D."/>
            <person name="Zimmer A."/>
            <person name="Zwirko Z."/>
            <person name="Jaffe D.B."/>
            <person name="Alvarez P."/>
            <person name="Brockman W."/>
            <person name="Butler J."/>
            <person name="Chin C."/>
            <person name="Gnerre S."/>
            <person name="Grabherr M."/>
            <person name="Kleber M."/>
            <person name="Mauceli E."/>
            <person name="MacCallum I."/>
        </authorList>
    </citation>
    <scope>NUCLEOTIDE SEQUENCE [LARGE SCALE GENOMIC DNA]</scope>
    <source>
        <strain evidence="3">Tucson 15010-1051.87</strain>
    </source>
</reference>
<evidence type="ECO:0000256" key="1">
    <source>
        <dbReference type="SAM" id="Phobius"/>
    </source>
</evidence>
<evidence type="ECO:0000313" key="2">
    <source>
        <dbReference type="EMBL" id="KRF81647.1"/>
    </source>
</evidence>
<name>A0A0Q9WKC0_DROVI</name>
<protein>
    <submittedName>
        <fullName evidence="2">Uncharacterized protein</fullName>
    </submittedName>
</protein>
<sequence length="139" mass="16488">MSGLNPYKHFLNFICKMSPQGRICEAYLRAEHPECFRQKSRIYVLLELPQKAWRHLFSGNRCHDVHYSHHYDYCSLHDHDSSILSCALKILIILAVSIGILYAVFKNLRYWKEYQNMKGNLIYKTSVIYSQITSSYYSR</sequence>
<dbReference type="AlphaFoldDB" id="A0A0Q9WKC0"/>